<evidence type="ECO:0000313" key="1">
    <source>
        <dbReference type="EMBL" id="KRY17566.1"/>
    </source>
</evidence>
<name>A0A0V0ZZF6_TRISP</name>
<reference evidence="1 2" key="1">
    <citation type="submission" date="2015-01" db="EMBL/GenBank/DDBJ databases">
        <title>Evolution of Trichinella species and genotypes.</title>
        <authorList>
            <person name="Korhonen P.K."/>
            <person name="Edoardo P."/>
            <person name="Giuseppe L.R."/>
            <person name="Gasser R.B."/>
        </authorList>
    </citation>
    <scope>NUCLEOTIDE SEQUENCE [LARGE SCALE GENOMIC DNA]</scope>
    <source>
        <strain evidence="1">ISS3</strain>
    </source>
</reference>
<sequence>MFNECSLNISRYPTGGRRFLKKWYHSLLDPGSEPFDIAQLFECSNNGNECFGCT</sequence>
<accession>A0A0V0ZZF6</accession>
<protein>
    <submittedName>
        <fullName evidence="1">Uncharacterized protein</fullName>
    </submittedName>
</protein>
<evidence type="ECO:0000313" key="2">
    <source>
        <dbReference type="Proteomes" id="UP000054776"/>
    </source>
</evidence>
<organism evidence="1 2">
    <name type="scientific">Trichinella spiralis</name>
    <name type="common">Trichina worm</name>
    <dbReference type="NCBI Taxonomy" id="6334"/>
    <lineage>
        <taxon>Eukaryota</taxon>
        <taxon>Metazoa</taxon>
        <taxon>Ecdysozoa</taxon>
        <taxon>Nematoda</taxon>
        <taxon>Enoplea</taxon>
        <taxon>Dorylaimia</taxon>
        <taxon>Trichinellida</taxon>
        <taxon>Trichinellidae</taxon>
        <taxon>Trichinella</taxon>
    </lineage>
</organism>
<dbReference type="AlphaFoldDB" id="A0A0V0ZZF6"/>
<dbReference type="EMBL" id="JYDH01002179">
    <property type="protein sequence ID" value="KRY17566.1"/>
    <property type="molecule type" value="Genomic_DNA"/>
</dbReference>
<proteinExistence type="predicted"/>
<gene>
    <name evidence="1" type="ORF">T01_4173</name>
</gene>
<comment type="caution">
    <text evidence="1">The sequence shown here is derived from an EMBL/GenBank/DDBJ whole genome shotgun (WGS) entry which is preliminary data.</text>
</comment>
<dbReference type="InParanoid" id="A0A0V0ZZF6"/>
<keyword evidence="2" id="KW-1185">Reference proteome</keyword>
<dbReference type="Proteomes" id="UP000054776">
    <property type="component" value="Unassembled WGS sequence"/>
</dbReference>